<evidence type="ECO:0000256" key="2">
    <source>
        <dbReference type="ARBA" id="ARBA00022692"/>
    </source>
</evidence>
<dbReference type="Pfam" id="PF20877">
    <property type="entry name" value="Anoctamin_N"/>
    <property type="match status" value="2"/>
</dbReference>
<organism evidence="9 10">
    <name type="scientific">Hohenbuehelia grisea</name>
    <dbReference type="NCBI Taxonomy" id="104357"/>
    <lineage>
        <taxon>Eukaryota</taxon>
        <taxon>Fungi</taxon>
        <taxon>Dikarya</taxon>
        <taxon>Basidiomycota</taxon>
        <taxon>Agaricomycotina</taxon>
        <taxon>Agaricomycetes</taxon>
        <taxon>Agaricomycetidae</taxon>
        <taxon>Agaricales</taxon>
        <taxon>Pleurotineae</taxon>
        <taxon>Pleurotaceae</taxon>
        <taxon>Hohenbuehelia</taxon>
    </lineage>
</organism>
<keyword evidence="10" id="KW-1185">Reference proteome</keyword>
<comment type="caution">
    <text evidence="9">The sequence shown here is derived from an EMBL/GenBank/DDBJ whole genome shotgun (WGS) entry which is preliminary data.</text>
</comment>
<evidence type="ECO:0000313" key="9">
    <source>
        <dbReference type="EMBL" id="KAL0955278.1"/>
    </source>
</evidence>
<evidence type="ECO:0000256" key="5">
    <source>
        <dbReference type="SAM" id="MobiDB-lite"/>
    </source>
</evidence>
<evidence type="ECO:0000259" key="8">
    <source>
        <dbReference type="Pfam" id="PF20877"/>
    </source>
</evidence>
<proteinExistence type="predicted"/>
<feature type="transmembrane region" description="Helical" evidence="6">
    <location>
        <begin position="300"/>
        <end position="320"/>
    </location>
</feature>
<sequence length="776" mass="86481">MTSEVDVVISFRAFPRHSLSKQQTREEARKAEQQYSRLIDTLTYSGLRAVGRRGETLGHILVFVTCPDKTLKTLRAREGFNEQLAPADRLRLIYEYITATPRDGGLGIVPGSTEWNLVESVMLLHDKKFNETWIFSFKTRSAVSGQLRTIRDQFGDSTALYFAFLKAYTRSLAFPAALGLVFYLLNKPYHPVYALGILLYSTIFTEYWRVNERVLSGRFYPPTAFSGSPSATSMSTASLAHEKQLLGHTPGLAWWKRDLRILSSIPIILLFAAVLVSLLTGIFVFEAFVTHLYTGPGEKLISFAPTLLFILLVPRFLAVYHRFATSLTTWENHTAQSPTSISSNTYHNAQLTARAKQAHTASLTLKTFILNAFVAYLGLGLSAFVYVPFGEEVMHAVQQWVGSVRVDSSFGWVAERLRAMGLNETLAHGVHARNVVSEATGAKQAGALWEMDATHARKKLNPSRLRDQMFAFTVTNQVVNTFMEIGLPFVLRFIERLQTKKKPAAAATNSPGLSQKKVVFEDERLPADLSPDDAKWEADVLKQARQEVKLPEYDVFADYSEMVIQFGYVAIWSSIWSLAPVMAFLNNILEQRSDAFKIAVHARRPIPQRTQTIGPWLDALTFLTWLGSLVNAALVYMFGLGSSFGTDQTIAEPQVDIKTDAATHGGMSGSVIAEKQGVLLTALLLALVASHGYLALRMIVARVMERVLLGGEEAANYENQTSAARADVDDTEGDEKEEWKGNVLNKAEKVELDASTRVFWTRDEGPEEIARILKEA</sequence>
<protein>
    <recommendedName>
        <fullName evidence="11">DUF590-domain-containing protein</fullName>
    </recommendedName>
</protein>
<dbReference type="InterPro" id="IPR007632">
    <property type="entry name" value="Anoctamin"/>
</dbReference>
<dbReference type="PANTHER" id="PTHR12308:SF73">
    <property type="entry name" value="ANOCTAMIN"/>
    <property type="match status" value="1"/>
</dbReference>
<evidence type="ECO:0000256" key="1">
    <source>
        <dbReference type="ARBA" id="ARBA00004141"/>
    </source>
</evidence>
<keyword evidence="3 6" id="KW-1133">Transmembrane helix</keyword>
<feature type="domain" description="Anoctamin transmembrane" evidence="7">
    <location>
        <begin position="150"/>
        <end position="337"/>
    </location>
</feature>
<dbReference type="InterPro" id="IPR049456">
    <property type="entry name" value="Anoctamin_N_fung"/>
</dbReference>
<feature type="domain" description="Anoctamin alpha-beta plait" evidence="8">
    <location>
        <begin position="81"/>
        <end position="118"/>
    </location>
</feature>
<keyword evidence="2 6" id="KW-0812">Transmembrane</keyword>
<evidence type="ECO:0000313" key="10">
    <source>
        <dbReference type="Proteomes" id="UP001556367"/>
    </source>
</evidence>
<dbReference type="EMBL" id="JASNQZ010000007">
    <property type="protein sequence ID" value="KAL0955278.1"/>
    <property type="molecule type" value="Genomic_DNA"/>
</dbReference>
<evidence type="ECO:0000256" key="4">
    <source>
        <dbReference type="ARBA" id="ARBA00023136"/>
    </source>
</evidence>
<dbReference type="InterPro" id="IPR049452">
    <property type="entry name" value="Anoctamin_TM"/>
</dbReference>
<evidence type="ECO:0000256" key="6">
    <source>
        <dbReference type="SAM" id="Phobius"/>
    </source>
</evidence>
<accession>A0ABR3JHN8</accession>
<name>A0ABR3JHN8_9AGAR</name>
<comment type="subcellular location">
    <subcellularLocation>
        <location evidence="1">Membrane</location>
        <topology evidence="1">Multi-pass membrane protein</topology>
    </subcellularLocation>
</comment>
<feature type="transmembrane region" description="Helical" evidence="6">
    <location>
        <begin position="613"/>
        <end position="638"/>
    </location>
</feature>
<feature type="transmembrane region" description="Helical" evidence="6">
    <location>
        <begin position="265"/>
        <end position="288"/>
    </location>
</feature>
<dbReference type="Proteomes" id="UP001556367">
    <property type="component" value="Unassembled WGS sequence"/>
</dbReference>
<feature type="transmembrane region" description="Helical" evidence="6">
    <location>
        <begin position="566"/>
        <end position="589"/>
    </location>
</feature>
<keyword evidence="4 6" id="KW-0472">Membrane</keyword>
<dbReference type="PANTHER" id="PTHR12308">
    <property type="entry name" value="ANOCTAMIN"/>
    <property type="match status" value="1"/>
</dbReference>
<feature type="transmembrane region" description="Helical" evidence="6">
    <location>
        <begin position="368"/>
        <end position="389"/>
    </location>
</feature>
<feature type="domain" description="Anoctamin transmembrane" evidence="7">
    <location>
        <begin position="354"/>
        <end position="706"/>
    </location>
</feature>
<evidence type="ECO:0008006" key="11">
    <source>
        <dbReference type="Google" id="ProtNLM"/>
    </source>
</evidence>
<reference evidence="10" key="1">
    <citation type="submission" date="2024-06" db="EMBL/GenBank/DDBJ databases">
        <title>Multi-omics analyses provide insights into the biosynthesis of the anticancer antibiotic pleurotin in Hohenbuehelia grisea.</title>
        <authorList>
            <person name="Weaver J.A."/>
            <person name="Alberti F."/>
        </authorList>
    </citation>
    <scope>NUCLEOTIDE SEQUENCE [LARGE SCALE GENOMIC DNA]</scope>
    <source>
        <strain evidence="10">T-177</strain>
    </source>
</reference>
<feature type="transmembrane region" description="Helical" evidence="6">
    <location>
        <begin position="167"/>
        <end position="185"/>
    </location>
</feature>
<feature type="domain" description="Anoctamin alpha-beta plait" evidence="8">
    <location>
        <begin position="4"/>
        <end position="80"/>
    </location>
</feature>
<evidence type="ECO:0000256" key="3">
    <source>
        <dbReference type="ARBA" id="ARBA00022989"/>
    </source>
</evidence>
<evidence type="ECO:0000259" key="7">
    <source>
        <dbReference type="Pfam" id="PF04547"/>
    </source>
</evidence>
<gene>
    <name evidence="9" type="ORF">HGRIS_004168</name>
</gene>
<dbReference type="Pfam" id="PF04547">
    <property type="entry name" value="Anoctamin"/>
    <property type="match status" value="2"/>
</dbReference>
<feature type="transmembrane region" description="Helical" evidence="6">
    <location>
        <begin position="677"/>
        <end position="696"/>
    </location>
</feature>
<feature type="region of interest" description="Disordered" evidence="5">
    <location>
        <begin position="720"/>
        <end position="742"/>
    </location>
</feature>
<feature type="transmembrane region" description="Helical" evidence="6">
    <location>
        <begin position="191"/>
        <end position="208"/>
    </location>
</feature>